<proteinExistence type="predicted"/>
<organism evidence="1">
    <name type="scientific">Anguilla anguilla</name>
    <name type="common">European freshwater eel</name>
    <name type="synonym">Muraena anguilla</name>
    <dbReference type="NCBI Taxonomy" id="7936"/>
    <lineage>
        <taxon>Eukaryota</taxon>
        <taxon>Metazoa</taxon>
        <taxon>Chordata</taxon>
        <taxon>Craniata</taxon>
        <taxon>Vertebrata</taxon>
        <taxon>Euteleostomi</taxon>
        <taxon>Actinopterygii</taxon>
        <taxon>Neopterygii</taxon>
        <taxon>Teleostei</taxon>
        <taxon>Anguilliformes</taxon>
        <taxon>Anguillidae</taxon>
        <taxon>Anguilla</taxon>
    </lineage>
</organism>
<sequence>MLNLTKNSTDNLSEG</sequence>
<name>A0A0E9PWQ0_ANGAN</name>
<evidence type="ECO:0000313" key="1">
    <source>
        <dbReference type="EMBL" id="JAH08717.1"/>
    </source>
</evidence>
<dbReference type="EMBL" id="GBXM01099860">
    <property type="protein sequence ID" value="JAH08717.1"/>
    <property type="molecule type" value="Transcribed_RNA"/>
</dbReference>
<reference evidence="1" key="2">
    <citation type="journal article" date="2015" name="Fish Shellfish Immunol.">
        <title>Early steps in the European eel (Anguilla anguilla)-Vibrio vulnificus interaction in the gills: Role of the RtxA13 toxin.</title>
        <authorList>
            <person name="Callol A."/>
            <person name="Pajuelo D."/>
            <person name="Ebbesson L."/>
            <person name="Teles M."/>
            <person name="MacKenzie S."/>
            <person name="Amaro C."/>
        </authorList>
    </citation>
    <scope>NUCLEOTIDE SEQUENCE</scope>
</reference>
<reference evidence="1" key="1">
    <citation type="submission" date="2014-11" db="EMBL/GenBank/DDBJ databases">
        <authorList>
            <person name="Amaro Gonzalez C."/>
        </authorList>
    </citation>
    <scope>NUCLEOTIDE SEQUENCE</scope>
</reference>
<accession>A0A0E9PWQ0</accession>
<protein>
    <submittedName>
        <fullName evidence="1">Uncharacterized protein</fullName>
    </submittedName>
</protein>